<dbReference type="eggNOG" id="COG0852">
    <property type="taxonomic scope" value="Bacteria"/>
</dbReference>
<keyword evidence="3 4" id="KW-0520">NAD</keyword>
<dbReference type="GO" id="GO:0048038">
    <property type="term" value="F:quinone binding"/>
    <property type="evidence" value="ECO:0007669"/>
    <property type="project" value="UniProtKB-UniRule"/>
</dbReference>
<dbReference type="InterPro" id="IPR020396">
    <property type="entry name" value="NADH_UbQ_OxRdtase_CS"/>
</dbReference>
<dbReference type="NCBIfam" id="NF009141">
    <property type="entry name" value="PRK12494.1"/>
    <property type="match status" value="1"/>
</dbReference>
<evidence type="ECO:0000259" key="6">
    <source>
        <dbReference type="Pfam" id="PF00329"/>
    </source>
</evidence>
<dbReference type="InterPro" id="IPR037232">
    <property type="entry name" value="NADH_quin_OxRdtase_su_C/D-like"/>
</dbReference>
<dbReference type="KEGG" id="pmi:PMT9312_0294"/>
<dbReference type="HOGENOM" id="CLU_042628_9_1_3"/>
<keyword evidence="3 5" id="KW-0618">Plastoquinone</keyword>
<dbReference type="GO" id="GO:0016655">
    <property type="term" value="F:oxidoreductase activity, acting on NAD(P)H, quinone or similar compound as acceptor"/>
    <property type="evidence" value="ECO:0007669"/>
    <property type="project" value="UniProtKB-UniRule"/>
</dbReference>
<dbReference type="AlphaFoldDB" id="Q31CP0"/>
<keyword evidence="7" id="KW-0560">Oxidoreductase</keyword>
<dbReference type="InterPro" id="IPR010218">
    <property type="entry name" value="NADH_DH_suC"/>
</dbReference>
<gene>
    <name evidence="3" type="primary">ndhJ</name>
    <name evidence="7" type="ordered locus">PMT9312_0294</name>
</gene>
<organism evidence="7 8">
    <name type="scientific">Prochlorococcus marinus (strain MIT 9312)</name>
    <dbReference type="NCBI Taxonomy" id="74546"/>
    <lineage>
        <taxon>Bacteria</taxon>
        <taxon>Bacillati</taxon>
        <taxon>Cyanobacteriota</taxon>
        <taxon>Cyanophyceae</taxon>
        <taxon>Synechococcales</taxon>
        <taxon>Prochlorococcaceae</taxon>
        <taxon>Prochlorococcus</taxon>
    </lineage>
</organism>
<name>Q31CP0_PROM9</name>
<dbReference type="InterPro" id="IPR001268">
    <property type="entry name" value="NADH_UbQ_OxRdtase_30kDa_su"/>
</dbReference>
<dbReference type="Pfam" id="PF00329">
    <property type="entry name" value="Complex1_30kDa"/>
    <property type="match status" value="1"/>
</dbReference>
<protein>
    <recommendedName>
        <fullName evidence="3">NAD(P)H-quinone oxidoreductase subunit J</fullName>
        <ecNumber evidence="3">7.1.1.-</ecNumber>
    </recommendedName>
    <alternativeName>
        <fullName evidence="3">NAD(P)H dehydrogenase, subunit J</fullName>
    </alternativeName>
    <alternativeName>
        <fullName evidence="3">NADH-plastoquinone oxidoreductase subunit J</fullName>
    </alternativeName>
    <alternativeName>
        <fullName evidence="3">NDH-1 subunit J</fullName>
        <shortName evidence="3">NDH-J</shortName>
    </alternativeName>
</protein>
<evidence type="ECO:0000313" key="8">
    <source>
        <dbReference type="Proteomes" id="UP000002715"/>
    </source>
</evidence>
<comment type="catalytic activity">
    <reaction evidence="3 5">
        <text>a plastoquinone + NADPH + (n+1) H(+)(in) = a plastoquinol + NADP(+) + n H(+)(out)</text>
        <dbReference type="Rhea" id="RHEA:42612"/>
        <dbReference type="Rhea" id="RHEA-COMP:9561"/>
        <dbReference type="Rhea" id="RHEA-COMP:9562"/>
        <dbReference type="ChEBI" id="CHEBI:15378"/>
        <dbReference type="ChEBI" id="CHEBI:17757"/>
        <dbReference type="ChEBI" id="CHEBI:57783"/>
        <dbReference type="ChEBI" id="CHEBI:58349"/>
        <dbReference type="ChEBI" id="CHEBI:62192"/>
    </reaction>
</comment>
<keyword evidence="3 4" id="KW-1278">Translocase</keyword>
<dbReference type="EC" id="7.1.1.-" evidence="3"/>
<dbReference type="SUPFAM" id="SSF143243">
    <property type="entry name" value="Nqo5-like"/>
    <property type="match status" value="1"/>
</dbReference>
<comment type="function">
    <text evidence="3 5">NDH-1 shuttles electrons from an unknown electron donor, via FMN and iron-sulfur (Fe-S) centers, to quinones in the respiratory and/or the photosynthetic chain. The immediate electron acceptor for the enzyme in this species is believed to be plastoquinone. Couples the redox reaction to proton translocation, and thus conserves the redox energy in a proton gradient. Cyanobacterial NDH-1 also plays a role in inorganic carbon-concentration.</text>
</comment>
<comment type="subcellular location">
    <subcellularLocation>
        <location evidence="3 5">Cellular thylakoid membrane</location>
        <topology evidence="3 5">Peripheral membrane protein</topology>
        <orientation evidence="3 5">Cytoplasmic side</orientation>
    </subcellularLocation>
</comment>
<dbReference type="Proteomes" id="UP000002715">
    <property type="component" value="Chromosome"/>
</dbReference>
<comment type="similarity">
    <text evidence="1 3 4">Belongs to the complex I 30 kDa subunit family.</text>
</comment>
<evidence type="ECO:0000313" key="7">
    <source>
        <dbReference type="EMBL" id="ABB49355.1"/>
    </source>
</evidence>
<evidence type="ECO:0000256" key="3">
    <source>
        <dbReference type="HAMAP-Rule" id="MF_01357"/>
    </source>
</evidence>
<dbReference type="Gene3D" id="3.30.460.80">
    <property type="entry name" value="NADH:ubiquinone oxidoreductase, 30kDa subunit"/>
    <property type="match status" value="1"/>
</dbReference>
<dbReference type="GO" id="GO:0031676">
    <property type="term" value="C:plasma membrane-derived thylakoid membrane"/>
    <property type="evidence" value="ECO:0007669"/>
    <property type="project" value="UniProtKB-SubCell"/>
</dbReference>
<dbReference type="HAMAP" id="MF_01357">
    <property type="entry name" value="NDH1_NuoC"/>
    <property type="match status" value="1"/>
</dbReference>
<dbReference type="RefSeq" id="WP_011375857.1">
    <property type="nucleotide sequence ID" value="NC_007577.1"/>
</dbReference>
<dbReference type="EMBL" id="CP000111">
    <property type="protein sequence ID" value="ABB49355.1"/>
    <property type="molecule type" value="Genomic_DNA"/>
</dbReference>
<evidence type="ECO:0000256" key="2">
    <source>
        <dbReference type="ARBA" id="ARBA00022448"/>
    </source>
</evidence>
<dbReference type="OrthoDB" id="9803286at2"/>
<dbReference type="GO" id="GO:0008137">
    <property type="term" value="F:NADH dehydrogenase (ubiquinone) activity"/>
    <property type="evidence" value="ECO:0007669"/>
    <property type="project" value="UniProtKB-UniRule"/>
</dbReference>
<feature type="domain" description="NADH:ubiquinone oxidoreductase 30kDa subunit" evidence="6">
    <location>
        <begin position="44"/>
        <end position="166"/>
    </location>
</feature>
<proteinExistence type="inferred from homology"/>
<keyword evidence="2 3" id="KW-0813">Transport</keyword>
<comment type="subunit">
    <text evidence="3 5">NDH-1 can be composed of about 15 different subunits; different subcomplexes with different compositions have been identified which probably have different functions.</text>
</comment>
<keyword evidence="3 5" id="KW-0793">Thylakoid</keyword>
<dbReference type="PANTHER" id="PTHR10884">
    <property type="entry name" value="NADH DEHYDROGENASE UBIQUINONE IRON-SULFUR PROTEIN 3"/>
    <property type="match status" value="1"/>
</dbReference>
<dbReference type="PROSITE" id="PS00542">
    <property type="entry name" value="COMPLEX1_30K"/>
    <property type="match status" value="1"/>
</dbReference>
<keyword evidence="3 5" id="KW-0521">NADP</keyword>
<comment type="catalytic activity">
    <reaction evidence="3 5">
        <text>a plastoquinone + NADH + (n+1) H(+)(in) = a plastoquinol + NAD(+) + n H(+)(out)</text>
        <dbReference type="Rhea" id="RHEA:42608"/>
        <dbReference type="Rhea" id="RHEA-COMP:9561"/>
        <dbReference type="Rhea" id="RHEA-COMP:9562"/>
        <dbReference type="ChEBI" id="CHEBI:15378"/>
        <dbReference type="ChEBI" id="CHEBI:17757"/>
        <dbReference type="ChEBI" id="CHEBI:57540"/>
        <dbReference type="ChEBI" id="CHEBI:57945"/>
        <dbReference type="ChEBI" id="CHEBI:62192"/>
    </reaction>
</comment>
<dbReference type="PANTHER" id="PTHR10884:SF14">
    <property type="entry name" value="NADH DEHYDROGENASE [UBIQUINONE] IRON-SULFUR PROTEIN 3, MITOCHONDRIAL"/>
    <property type="match status" value="1"/>
</dbReference>
<sequence>MEKDGLAKSTDTSIEKEGFMSQNLSKVGIPNQPLDYDHAGIENISVEPSKLYEAVSALTNYGFNYLQCQGGYDEGPGKNLVSFYHFITVDDLHKIEKIQEVRLKVFLKRDSDLSIPSLYKIFKGSDWQERETYDMFGINFIDHPNPKRLLMPEDWRGWPLRKDYIQPDFYELQDAY</sequence>
<evidence type="ECO:0000256" key="4">
    <source>
        <dbReference type="RuleBase" id="RU003456"/>
    </source>
</evidence>
<dbReference type="GO" id="GO:0019684">
    <property type="term" value="P:photosynthesis, light reaction"/>
    <property type="evidence" value="ECO:0007669"/>
    <property type="project" value="UniProtKB-UniRule"/>
</dbReference>
<evidence type="ECO:0000256" key="5">
    <source>
        <dbReference type="RuleBase" id="RU003581"/>
    </source>
</evidence>
<keyword evidence="3 5" id="KW-0874">Quinone</keyword>
<reference evidence="8" key="1">
    <citation type="submission" date="2005-07" db="EMBL/GenBank/DDBJ databases">
        <title>Complete sequence of Prochlorococcus marinus str. MIT 9312.</title>
        <authorList>
            <consortium name="US DOE Joint Genome Institute"/>
            <person name="Copeland A."/>
            <person name="Lucas S."/>
            <person name="Lapidus A."/>
            <person name="Barry K."/>
            <person name="Detter J.C."/>
            <person name="Glavina T."/>
            <person name="Hammon N."/>
            <person name="Israni S."/>
            <person name="Pitluck S."/>
            <person name="Thiel J."/>
            <person name="Schmutz J."/>
            <person name="Larimer F."/>
            <person name="Land M."/>
            <person name="Kyrpides N."/>
            <person name="Lykidis A."/>
            <person name="Richardson P."/>
        </authorList>
    </citation>
    <scope>NUCLEOTIDE SEQUENCE [LARGE SCALE GENOMIC DNA]</scope>
    <source>
        <strain evidence="8">MIT 9312</strain>
    </source>
</reference>
<dbReference type="STRING" id="74546.PMT9312_0294"/>
<accession>Q31CP0</accession>
<keyword evidence="3 5" id="KW-0472">Membrane</keyword>
<evidence type="ECO:0000256" key="1">
    <source>
        <dbReference type="ARBA" id="ARBA00007569"/>
    </source>
</evidence>